<proteinExistence type="inferred from homology"/>
<dbReference type="GO" id="GO:0003682">
    <property type="term" value="F:chromatin binding"/>
    <property type="evidence" value="ECO:0007669"/>
    <property type="project" value="InterPro"/>
</dbReference>
<dbReference type="EMBL" id="UYRX01001182">
    <property type="protein sequence ID" value="VDK88588.1"/>
    <property type="molecule type" value="Genomic_DNA"/>
</dbReference>
<dbReference type="PANTHER" id="PTHR13087">
    <property type="entry name" value="NF-KAPPA B ACTIVATING PROTEIN"/>
    <property type="match status" value="1"/>
</dbReference>
<comment type="similarity">
    <text evidence="1">Belongs to the NKAP family.</text>
</comment>
<dbReference type="Pfam" id="PF06047">
    <property type="entry name" value="Nkap_C"/>
    <property type="match status" value="1"/>
</dbReference>
<feature type="region of interest" description="Disordered" evidence="2">
    <location>
        <begin position="240"/>
        <end position="296"/>
    </location>
</feature>
<feature type="compositionally biased region" description="Basic and acidic residues" evidence="2">
    <location>
        <begin position="109"/>
        <end position="134"/>
    </location>
</feature>
<accession>A0A3P6V8J0</accession>
<dbReference type="InterPro" id="IPR009269">
    <property type="entry name" value="NKAP_C"/>
</dbReference>
<feature type="compositionally biased region" description="Basic residues" evidence="2">
    <location>
        <begin position="274"/>
        <end position="286"/>
    </location>
</feature>
<gene>
    <name evidence="4" type="ORF">NLS_LOCUS8745</name>
</gene>
<feature type="domain" description="NF-kappa-B-activating protein C-terminal" evidence="3">
    <location>
        <begin position="340"/>
        <end position="439"/>
    </location>
</feature>
<dbReference type="Proteomes" id="UP000277928">
    <property type="component" value="Unassembled WGS sequence"/>
</dbReference>
<keyword evidence="5" id="KW-1185">Reference proteome</keyword>
<dbReference type="STRING" id="42156.A0A3P6V8J0"/>
<feature type="compositionally biased region" description="Basic and acidic residues" evidence="2">
    <location>
        <begin position="258"/>
        <end position="273"/>
    </location>
</feature>
<dbReference type="AlphaFoldDB" id="A0A3P6V8J0"/>
<dbReference type="PANTHER" id="PTHR13087:SF0">
    <property type="entry name" value="NFKB ACTIVATING PROTEIN LIKE"/>
    <property type="match status" value="1"/>
</dbReference>
<feature type="compositionally biased region" description="Low complexity" evidence="2">
    <location>
        <begin position="7"/>
        <end position="27"/>
    </location>
</feature>
<dbReference type="OrthoDB" id="273141at2759"/>
<reference evidence="4 5" key="1">
    <citation type="submission" date="2018-08" db="EMBL/GenBank/DDBJ databases">
        <authorList>
            <person name="Laetsch R D."/>
            <person name="Stevens L."/>
            <person name="Kumar S."/>
            <person name="Blaxter L. M."/>
        </authorList>
    </citation>
    <scope>NUCLEOTIDE SEQUENCE [LARGE SCALE GENOMIC DNA]</scope>
</reference>
<protein>
    <recommendedName>
        <fullName evidence="3">NF-kappa-B-activating protein C-terminal domain-containing protein</fullName>
    </recommendedName>
</protein>
<dbReference type="GO" id="GO:0005634">
    <property type="term" value="C:nucleus"/>
    <property type="evidence" value="ECO:0007669"/>
    <property type="project" value="TreeGrafter"/>
</dbReference>
<evidence type="ECO:0000313" key="5">
    <source>
        <dbReference type="Proteomes" id="UP000277928"/>
    </source>
</evidence>
<organism evidence="4 5">
    <name type="scientific">Litomosoides sigmodontis</name>
    <name type="common">Filarial nematode worm</name>
    <dbReference type="NCBI Taxonomy" id="42156"/>
    <lineage>
        <taxon>Eukaryota</taxon>
        <taxon>Metazoa</taxon>
        <taxon>Ecdysozoa</taxon>
        <taxon>Nematoda</taxon>
        <taxon>Chromadorea</taxon>
        <taxon>Rhabditida</taxon>
        <taxon>Spirurina</taxon>
        <taxon>Spiruromorpha</taxon>
        <taxon>Filarioidea</taxon>
        <taxon>Onchocercidae</taxon>
        <taxon>Litomosoides</taxon>
    </lineage>
</organism>
<feature type="compositionally biased region" description="Basic residues" evidence="2">
    <location>
        <begin position="86"/>
        <end position="108"/>
    </location>
</feature>
<evidence type="ECO:0000259" key="3">
    <source>
        <dbReference type="Pfam" id="PF06047"/>
    </source>
</evidence>
<dbReference type="OMA" id="MKRCIWN"/>
<evidence type="ECO:0000256" key="2">
    <source>
        <dbReference type="SAM" id="MobiDB-lite"/>
    </source>
</evidence>
<dbReference type="GO" id="GO:0010468">
    <property type="term" value="P:regulation of gene expression"/>
    <property type="evidence" value="ECO:0007669"/>
    <property type="project" value="TreeGrafter"/>
</dbReference>
<dbReference type="InterPro" id="IPR040466">
    <property type="entry name" value="NKAP"/>
</dbReference>
<evidence type="ECO:0000256" key="1">
    <source>
        <dbReference type="ARBA" id="ARBA00009313"/>
    </source>
</evidence>
<name>A0A3P6V8J0_LITSI</name>
<feature type="region of interest" description="Disordered" evidence="2">
    <location>
        <begin position="1"/>
        <end position="167"/>
    </location>
</feature>
<feature type="compositionally biased region" description="Basic and acidic residues" evidence="2">
    <location>
        <begin position="62"/>
        <end position="85"/>
    </location>
</feature>
<evidence type="ECO:0000313" key="4">
    <source>
        <dbReference type="EMBL" id="VDK88588.1"/>
    </source>
</evidence>
<sequence>MKSRTNSSSGSPETTASSSTTSSATECSESDDDSDRHSTTSSVDEQSRDGENQRRKKHKELSRRESEVSDDDRLPAKFHWKNDRYSRRRNSPSNHRHRSYKSRLSRSPKIRDGNRRQTMRRDESCERRSRSRDAYRRRRSRSRSREWCHVSKSRKMTRLSGSPTYVGRTDIKKECNADEGSDHQELDSLKKNAREDAIWAERRKERERRCEWGVRNVWGRSPLIREIHEVYEEYERLEKERREEEEQFPQPLGVKAAEVAKKSKKGGKESKKKEKEKKKRKKKHKKLSSESEEEWVEVTAEMREAEAAREKLEEAAMIGPPIPDYLQQKHAALVDTTKRVNYGKDMLRGEAAAMASYIAQGKRIPRRGEIGLSSAEISEYEKIGYVMSGTRHKSMEATRLRKENQVMTAEEKRLLSGFTHDERKKKEEIVLQQFKSFVESKKGKN</sequence>